<dbReference type="SUPFAM" id="SSF52172">
    <property type="entry name" value="CheY-like"/>
    <property type="match status" value="1"/>
</dbReference>
<feature type="modified residue" description="4-aspartylphosphate" evidence="1">
    <location>
        <position position="54"/>
    </location>
</feature>
<dbReference type="GO" id="GO:0009116">
    <property type="term" value="P:nucleoside metabolic process"/>
    <property type="evidence" value="ECO:0007669"/>
    <property type="project" value="InterPro"/>
</dbReference>
<sequence>MRILIVDDDAAKLHLLKSLVESKCSDADSVETETTSLAARERLSLIRYDLLILDIALPFRDGDIPDEKGGLNLLTELERSQRFKKPPNVLALTGFRKLLEEFLDKFNNGVWVADLYDPADNGWRERLVAKVGYLRSSLDQVKPLYFKRDVCIVTALSSPELDFVRRIPWGFGPAQAFDSASFHYSGRFESGGKQYSVDAISAPRMGMVATATLVTKVICNLRPRLVVMAGICAGVRGEAELGEVVVADPAWDWQMGKYTKETFEINPDQICLSPEITEKFKVLAQDSHALLTISERFEGEKPIAIPRIKCGPMASGSSVIADETVTEEVRKQNRKLIAFDMEMYAVYSACRDAASPRPIMFGLKGVCDHADHYKNDRYQRYSSHLSAGTIQLFLERYAADLL</sequence>
<reference evidence="3 4" key="1">
    <citation type="submission" date="2017-08" db="EMBL/GenBank/DDBJ databases">
        <title>Pleomorphomonas carboxidotrophicus sp. nov., a new mesophilic hydrogenogenic carboxidotroph.</title>
        <authorList>
            <person name="Esquivel-Elizondo S."/>
            <person name="Krajmalnik-Brown R."/>
            <person name="Maldonado J."/>
        </authorList>
    </citation>
    <scope>NUCLEOTIDE SEQUENCE [LARGE SCALE GENOMIC DNA]</scope>
    <source>
        <strain evidence="3 4">SVCO-16</strain>
    </source>
</reference>
<dbReference type="GO" id="GO:0008782">
    <property type="term" value="F:adenosylhomocysteine nucleosidase activity"/>
    <property type="evidence" value="ECO:0007669"/>
    <property type="project" value="TreeGrafter"/>
</dbReference>
<evidence type="ECO:0000256" key="1">
    <source>
        <dbReference type="PROSITE-ProRule" id="PRU00169"/>
    </source>
</evidence>
<organism evidence="3 4">
    <name type="scientific">Pleomorphomonas carboxyditropha</name>
    <dbReference type="NCBI Taxonomy" id="2023338"/>
    <lineage>
        <taxon>Bacteria</taxon>
        <taxon>Pseudomonadati</taxon>
        <taxon>Pseudomonadota</taxon>
        <taxon>Alphaproteobacteria</taxon>
        <taxon>Hyphomicrobiales</taxon>
        <taxon>Pleomorphomonadaceae</taxon>
        <taxon>Pleomorphomonas</taxon>
    </lineage>
</organism>
<dbReference type="InterPro" id="IPR000845">
    <property type="entry name" value="Nucleoside_phosphorylase_d"/>
</dbReference>
<dbReference type="EMBL" id="NQVN01000019">
    <property type="protein sequence ID" value="PIO97274.1"/>
    <property type="molecule type" value="Genomic_DNA"/>
</dbReference>
<dbReference type="Gene3D" id="3.40.50.1580">
    <property type="entry name" value="Nucleoside phosphorylase domain"/>
    <property type="match status" value="1"/>
</dbReference>
<evidence type="ECO:0000259" key="2">
    <source>
        <dbReference type="PROSITE" id="PS50110"/>
    </source>
</evidence>
<dbReference type="InterPro" id="IPR035994">
    <property type="entry name" value="Nucleoside_phosphorylase_sf"/>
</dbReference>
<feature type="domain" description="Response regulatory" evidence="2">
    <location>
        <begin position="2"/>
        <end position="134"/>
    </location>
</feature>
<dbReference type="InterPro" id="IPR011006">
    <property type="entry name" value="CheY-like_superfamily"/>
</dbReference>
<dbReference type="SUPFAM" id="SSF53167">
    <property type="entry name" value="Purine and uridine phosphorylases"/>
    <property type="match status" value="1"/>
</dbReference>
<evidence type="ECO:0000313" key="3">
    <source>
        <dbReference type="EMBL" id="PIO97274.1"/>
    </source>
</evidence>
<keyword evidence="4" id="KW-1185">Reference proteome</keyword>
<evidence type="ECO:0000313" key="4">
    <source>
        <dbReference type="Proteomes" id="UP000231070"/>
    </source>
</evidence>
<dbReference type="PANTHER" id="PTHR46832">
    <property type="entry name" value="5'-METHYLTHIOADENOSINE/S-ADENOSYLHOMOCYSTEINE NUCLEOSIDASE"/>
    <property type="match status" value="1"/>
</dbReference>
<dbReference type="InterPro" id="IPR001789">
    <property type="entry name" value="Sig_transdc_resp-reg_receiver"/>
</dbReference>
<comment type="caution">
    <text evidence="3">The sequence shown here is derived from an EMBL/GenBank/DDBJ whole genome shotgun (WGS) entry which is preliminary data.</text>
</comment>
<dbReference type="Pfam" id="PF01048">
    <property type="entry name" value="PNP_UDP_1"/>
    <property type="match status" value="1"/>
</dbReference>
<dbReference type="GO" id="GO:0000160">
    <property type="term" value="P:phosphorelay signal transduction system"/>
    <property type="evidence" value="ECO:0007669"/>
    <property type="project" value="InterPro"/>
</dbReference>
<proteinExistence type="predicted"/>
<dbReference type="GO" id="GO:0005829">
    <property type="term" value="C:cytosol"/>
    <property type="evidence" value="ECO:0007669"/>
    <property type="project" value="TreeGrafter"/>
</dbReference>
<dbReference type="AlphaFoldDB" id="A0A2G9WRH7"/>
<dbReference type="OrthoDB" id="2988699at2"/>
<protein>
    <recommendedName>
        <fullName evidence="2">Response regulatory domain-containing protein</fullName>
    </recommendedName>
</protein>
<gene>
    <name evidence="3" type="ORF">CJ014_20895</name>
</gene>
<dbReference type="GO" id="GO:0019284">
    <property type="term" value="P:L-methionine salvage from S-adenosylmethionine"/>
    <property type="evidence" value="ECO:0007669"/>
    <property type="project" value="TreeGrafter"/>
</dbReference>
<dbReference type="GO" id="GO:0008930">
    <property type="term" value="F:methylthioadenosine nucleosidase activity"/>
    <property type="evidence" value="ECO:0007669"/>
    <property type="project" value="TreeGrafter"/>
</dbReference>
<keyword evidence="1" id="KW-0597">Phosphoprotein</keyword>
<dbReference type="PANTHER" id="PTHR46832:SF1">
    <property type="entry name" value="5'-METHYLTHIOADENOSINE_S-ADENOSYLHOMOCYSTEINE NUCLEOSIDASE"/>
    <property type="match status" value="1"/>
</dbReference>
<dbReference type="RefSeq" id="WP_100082445.1">
    <property type="nucleotide sequence ID" value="NZ_NQVN01000019.1"/>
</dbReference>
<dbReference type="PROSITE" id="PS50110">
    <property type="entry name" value="RESPONSE_REGULATORY"/>
    <property type="match status" value="1"/>
</dbReference>
<accession>A0A2G9WRH7</accession>
<dbReference type="Gene3D" id="3.40.50.2300">
    <property type="match status" value="1"/>
</dbReference>
<dbReference type="Proteomes" id="UP000231070">
    <property type="component" value="Unassembled WGS sequence"/>
</dbReference>
<name>A0A2G9WRH7_9HYPH</name>